<dbReference type="AlphaFoldDB" id="A0AAE1D5H4"/>
<feature type="compositionally biased region" description="Polar residues" evidence="1">
    <location>
        <begin position="1"/>
        <end position="15"/>
    </location>
</feature>
<organism evidence="2 3">
    <name type="scientific">Elysia crispata</name>
    <name type="common">lettuce slug</name>
    <dbReference type="NCBI Taxonomy" id="231223"/>
    <lineage>
        <taxon>Eukaryota</taxon>
        <taxon>Metazoa</taxon>
        <taxon>Spiralia</taxon>
        <taxon>Lophotrochozoa</taxon>
        <taxon>Mollusca</taxon>
        <taxon>Gastropoda</taxon>
        <taxon>Heterobranchia</taxon>
        <taxon>Euthyneura</taxon>
        <taxon>Panpulmonata</taxon>
        <taxon>Sacoglossa</taxon>
        <taxon>Placobranchoidea</taxon>
        <taxon>Plakobranchidae</taxon>
        <taxon>Elysia</taxon>
    </lineage>
</organism>
<feature type="compositionally biased region" description="Low complexity" evidence="1">
    <location>
        <begin position="35"/>
        <end position="46"/>
    </location>
</feature>
<reference evidence="2" key="1">
    <citation type="journal article" date="2023" name="G3 (Bethesda)">
        <title>A reference genome for the long-term kleptoplast-retaining sea slug Elysia crispata morphotype clarki.</title>
        <authorList>
            <person name="Eastman K.E."/>
            <person name="Pendleton A.L."/>
            <person name="Shaikh M.A."/>
            <person name="Suttiyut T."/>
            <person name="Ogas R."/>
            <person name="Tomko P."/>
            <person name="Gavelis G."/>
            <person name="Widhalm J.R."/>
            <person name="Wisecaver J.H."/>
        </authorList>
    </citation>
    <scope>NUCLEOTIDE SEQUENCE</scope>
    <source>
        <strain evidence="2">ECLA1</strain>
    </source>
</reference>
<sequence length="75" mass="7752">MAARGTPSSRGSDLSYNDDATCGSDYSGSDATTVDSSYGSENSNDNDGGGKVPSTCVKYSPVAVRMKRSQHQVPA</sequence>
<feature type="region of interest" description="Disordered" evidence="1">
    <location>
        <begin position="1"/>
        <end position="56"/>
    </location>
</feature>
<evidence type="ECO:0000313" key="3">
    <source>
        <dbReference type="Proteomes" id="UP001283361"/>
    </source>
</evidence>
<feature type="compositionally biased region" description="Polar residues" evidence="1">
    <location>
        <begin position="24"/>
        <end position="34"/>
    </location>
</feature>
<keyword evidence="3" id="KW-1185">Reference proteome</keyword>
<comment type="caution">
    <text evidence="2">The sequence shown here is derived from an EMBL/GenBank/DDBJ whole genome shotgun (WGS) entry which is preliminary data.</text>
</comment>
<accession>A0AAE1D5H4</accession>
<evidence type="ECO:0000256" key="1">
    <source>
        <dbReference type="SAM" id="MobiDB-lite"/>
    </source>
</evidence>
<protein>
    <submittedName>
        <fullName evidence="2">Uncharacterized protein</fullName>
    </submittedName>
</protein>
<gene>
    <name evidence="2" type="ORF">RRG08_063159</name>
</gene>
<dbReference type="EMBL" id="JAWDGP010005404">
    <property type="protein sequence ID" value="KAK3757183.1"/>
    <property type="molecule type" value="Genomic_DNA"/>
</dbReference>
<dbReference type="Proteomes" id="UP001283361">
    <property type="component" value="Unassembled WGS sequence"/>
</dbReference>
<proteinExistence type="predicted"/>
<name>A0AAE1D5H4_9GAST</name>
<evidence type="ECO:0000313" key="2">
    <source>
        <dbReference type="EMBL" id="KAK3757183.1"/>
    </source>
</evidence>